<name>A0A811U146_CERCA</name>
<accession>A0A811U146</accession>
<reference evidence="1" key="1">
    <citation type="submission" date="2020-11" db="EMBL/GenBank/DDBJ databases">
        <authorList>
            <person name="Whitehead M."/>
        </authorList>
    </citation>
    <scope>NUCLEOTIDE SEQUENCE</scope>
    <source>
        <strain evidence="1">EGII</strain>
    </source>
</reference>
<evidence type="ECO:0000313" key="2">
    <source>
        <dbReference type="Proteomes" id="UP000606786"/>
    </source>
</evidence>
<comment type="caution">
    <text evidence="1">The sequence shown here is derived from an EMBL/GenBank/DDBJ whole genome shotgun (WGS) entry which is preliminary data.</text>
</comment>
<dbReference type="EMBL" id="CAJHJT010000001">
    <property type="protein sequence ID" value="CAD6991203.1"/>
    <property type="molecule type" value="Genomic_DNA"/>
</dbReference>
<dbReference type="AlphaFoldDB" id="A0A811U146"/>
<gene>
    <name evidence="1" type="ORF">CCAP1982_LOCUS141</name>
</gene>
<protein>
    <submittedName>
        <fullName evidence="1">(Mediterranean fruit fly) hypothetical protein</fullName>
    </submittedName>
</protein>
<organism evidence="1 2">
    <name type="scientific">Ceratitis capitata</name>
    <name type="common">Mediterranean fruit fly</name>
    <name type="synonym">Tephritis capitata</name>
    <dbReference type="NCBI Taxonomy" id="7213"/>
    <lineage>
        <taxon>Eukaryota</taxon>
        <taxon>Metazoa</taxon>
        <taxon>Ecdysozoa</taxon>
        <taxon>Arthropoda</taxon>
        <taxon>Hexapoda</taxon>
        <taxon>Insecta</taxon>
        <taxon>Pterygota</taxon>
        <taxon>Neoptera</taxon>
        <taxon>Endopterygota</taxon>
        <taxon>Diptera</taxon>
        <taxon>Brachycera</taxon>
        <taxon>Muscomorpha</taxon>
        <taxon>Tephritoidea</taxon>
        <taxon>Tephritidae</taxon>
        <taxon>Ceratitis</taxon>
        <taxon>Ceratitis</taxon>
    </lineage>
</organism>
<dbReference type="Proteomes" id="UP000606786">
    <property type="component" value="Unassembled WGS sequence"/>
</dbReference>
<sequence length="72" mass="8357">QRHFGMKIMQNATVKWQSELSTPQQIEPLRTSLLQLADSLSIPNRYNSPTTEVHSNLQLSKRLLTQFAKIEY</sequence>
<feature type="non-terminal residue" evidence="1">
    <location>
        <position position="1"/>
    </location>
</feature>
<keyword evidence="2" id="KW-1185">Reference proteome</keyword>
<proteinExistence type="predicted"/>
<evidence type="ECO:0000313" key="1">
    <source>
        <dbReference type="EMBL" id="CAD6991203.1"/>
    </source>
</evidence>